<organism evidence="1 2">
    <name type="scientific">Candidatus Ornithocaccomicrobium faecavium</name>
    <dbReference type="NCBI Taxonomy" id="2840890"/>
    <lineage>
        <taxon>Bacteria</taxon>
        <taxon>Bacillati</taxon>
        <taxon>Bacillota</taxon>
        <taxon>Clostridia</taxon>
        <taxon>Candidatus Ornithocaccomicrobium</taxon>
    </lineage>
</organism>
<evidence type="ECO:0000313" key="2">
    <source>
        <dbReference type="Proteomes" id="UP000886884"/>
    </source>
</evidence>
<dbReference type="SUPFAM" id="SSF48239">
    <property type="entry name" value="Terpenoid cyclases/Protein prenyltransferases"/>
    <property type="match status" value="1"/>
</dbReference>
<evidence type="ECO:0000313" key="1">
    <source>
        <dbReference type="EMBL" id="HIV29001.1"/>
    </source>
</evidence>
<accession>A0A9D1PAB3</accession>
<comment type="caution">
    <text evidence="1">The sequence shown here is derived from an EMBL/GenBank/DDBJ whole genome shotgun (WGS) entry which is preliminary data.</text>
</comment>
<name>A0A9D1PAB3_9FIRM</name>
<dbReference type="AlphaFoldDB" id="A0A9D1PAB3"/>
<dbReference type="InterPro" id="IPR008930">
    <property type="entry name" value="Terpenoid_cyclase/PrenylTrfase"/>
</dbReference>
<gene>
    <name evidence="1" type="ORF">IAA64_13645</name>
</gene>
<reference evidence="1" key="1">
    <citation type="submission" date="2020-10" db="EMBL/GenBank/DDBJ databases">
        <authorList>
            <person name="Gilroy R."/>
        </authorList>
    </citation>
    <scope>NUCLEOTIDE SEQUENCE</scope>
    <source>
        <strain evidence="1">CHK183-6373</strain>
    </source>
</reference>
<reference evidence="1" key="2">
    <citation type="journal article" date="2021" name="PeerJ">
        <title>Extensive microbial diversity within the chicken gut microbiome revealed by metagenomics and culture.</title>
        <authorList>
            <person name="Gilroy R."/>
            <person name="Ravi A."/>
            <person name="Getino M."/>
            <person name="Pursley I."/>
            <person name="Horton D.L."/>
            <person name="Alikhan N.F."/>
            <person name="Baker D."/>
            <person name="Gharbi K."/>
            <person name="Hall N."/>
            <person name="Watson M."/>
            <person name="Adriaenssens E.M."/>
            <person name="Foster-Nyarko E."/>
            <person name="Jarju S."/>
            <person name="Secka A."/>
            <person name="Antonio M."/>
            <person name="Oren A."/>
            <person name="Chaudhuri R.R."/>
            <person name="La Ragione R."/>
            <person name="Hildebrand F."/>
            <person name="Pallen M.J."/>
        </authorList>
    </citation>
    <scope>NUCLEOTIDE SEQUENCE</scope>
    <source>
        <strain evidence="1">CHK183-6373</strain>
    </source>
</reference>
<dbReference type="EMBL" id="DVOT01000246">
    <property type="protein sequence ID" value="HIV29001.1"/>
    <property type="molecule type" value="Genomic_DNA"/>
</dbReference>
<dbReference type="Proteomes" id="UP000886884">
    <property type="component" value="Unassembled WGS sequence"/>
</dbReference>
<proteinExistence type="predicted"/>
<protein>
    <submittedName>
        <fullName evidence="1">Uncharacterized protein</fullName>
    </submittedName>
</protein>
<sequence>MQLDFLLERIAQTVESHRLSEGAYARWLYKNGTNERDCTPNEYGCADAANLLYTIGAFVREPQARAKWVATLQGMQAADTGLFCEPTHHPLHTTAHCVAALELFDQRPAHPLAALAPYRTREGLFALLEGLDWLGNPWPQSHQGAGVFAALTIAGEADAAWQNAYFAWLREHCDPKWGMSLRGAVDAQKAPAAHHLYGWFHYIFNHESAHRPIPYAAKLVDTCIELYKDHALGERFGRMVGFMEIDWVFCLNRALRQAPQRFAEGKAQLQAFARAYVDWLAALDWQTDAEWNDLHMLFGASCALAELAQALPGEIETTVPLRLVLDRRPFI</sequence>